<protein>
    <recommendedName>
        <fullName evidence="2">Dymeclin</fullName>
    </recommendedName>
</protein>
<accession>A0A922SFX6</accession>
<name>A0A922SFX6_SPOEX</name>
<reference evidence="5" key="1">
    <citation type="journal article" date="2021" name="G3 (Bethesda)">
        <title>Genome and transcriptome analysis of the beet armyworm Spodoptera exigua reveals targets for pest control. .</title>
        <authorList>
            <person name="Simon S."/>
            <person name="Breeschoten T."/>
            <person name="Jansen H.J."/>
            <person name="Dirks R.P."/>
            <person name="Schranz M.E."/>
            <person name="Ros V.I.D."/>
        </authorList>
    </citation>
    <scope>NUCLEOTIDE SEQUENCE</scope>
    <source>
        <strain evidence="5">TB_SE_WUR_2020</strain>
    </source>
</reference>
<dbReference type="Proteomes" id="UP000814243">
    <property type="component" value="Unassembled WGS sequence"/>
</dbReference>
<evidence type="ECO:0000256" key="1">
    <source>
        <dbReference type="ARBA" id="ARBA00010603"/>
    </source>
</evidence>
<evidence type="ECO:0000256" key="4">
    <source>
        <dbReference type="ARBA" id="ARBA00023288"/>
    </source>
</evidence>
<comment type="similarity">
    <text evidence="1">Belongs to the dymeclin family.</text>
</comment>
<dbReference type="InterPro" id="IPR019142">
    <property type="entry name" value="Dymeclin"/>
</dbReference>
<dbReference type="Pfam" id="PF09742">
    <property type="entry name" value="Dymeclin"/>
    <property type="match status" value="1"/>
</dbReference>
<gene>
    <name evidence="5" type="ORF">HF086_011738</name>
</gene>
<sequence>MRWRPIQAPDAGCWLVPVAQVVNELMRKWCGDINNLELPHITEEKTEEIVIGYFSTRLQRVQEGAGGDLGVNEVLQCIKKGAEQWSSDRLKKFPDLKFRYVEEERPEEFFTPYVWSLVNSCGGVYWASEGGARALGDLLAC</sequence>
<evidence type="ECO:0000313" key="5">
    <source>
        <dbReference type="EMBL" id="KAH9636902.1"/>
    </source>
</evidence>
<organism evidence="5 6">
    <name type="scientific">Spodoptera exigua</name>
    <name type="common">Beet armyworm</name>
    <name type="synonym">Noctua fulgens</name>
    <dbReference type="NCBI Taxonomy" id="7107"/>
    <lineage>
        <taxon>Eukaryota</taxon>
        <taxon>Metazoa</taxon>
        <taxon>Ecdysozoa</taxon>
        <taxon>Arthropoda</taxon>
        <taxon>Hexapoda</taxon>
        <taxon>Insecta</taxon>
        <taxon>Pterygota</taxon>
        <taxon>Neoptera</taxon>
        <taxon>Endopterygota</taxon>
        <taxon>Lepidoptera</taxon>
        <taxon>Glossata</taxon>
        <taxon>Ditrysia</taxon>
        <taxon>Noctuoidea</taxon>
        <taxon>Noctuidae</taxon>
        <taxon>Amphipyrinae</taxon>
        <taxon>Spodoptera</taxon>
    </lineage>
</organism>
<keyword evidence="3" id="KW-0519">Myristate</keyword>
<dbReference type="GO" id="GO:0007030">
    <property type="term" value="P:Golgi organization"/>
    <property type="evidence" value="ECO:0007669"/>
    <property type="project" value="TreeGrafter"/>
</dbReference>
<dbReference type="EMBL" id="JACEFF010000468">
    <property type="protein sequence ID" value="KAH9636902.1"/>
    <property type="molecule type" value="Genomic_DNA"/>
</dbReference>
<dbReference type="PANTHER" id="PTHR12895:SF9">
    <property type="entry name" value="DYMECLIN"/>
    <property type="match status" value="1"/>
</dbReference>
<evidence type="ECO:0000256" key="3">
    <source>
        <dbReference type="ARBA" id="ARBA00022707"/>
    </source>
</evidence>
<proteinExistence type="inferred from homology"/>
<evidence type="ECO:0000313" key="6">
    <source>
        <dbReference type="Proteomes" id="UP000814243"/>
    </source>
</evidence>
<comment type="caution">
    <text evidence="5">The sequence shown here is derived from an EMBL/GenBank/DDBJ whole genome shotgun (WGS) entry which is preliminary data.</text>
</comment>
<evidence type="ECO:0000256" key="2">
    <source>
        <dbReference type="ARBA" id="ARBA00015736"/>
    </source>
</evidence>
<dbReference type="AlphaFoldDB" id="A0A922SFX6"/>
<dbReference type="PANTHER" id="PTHR12895">
    <property type="entry name" value="DYMECLIN"/>
    <property type="match status" value="1"/>
</dbReference>
<keyword evidence="4" id="KW-0449">Lipoprotein</keyword>
<dbReference type="GO" id="GO:0005794">
    <property type="term" value="C:Golgi apparatus"/>
    <property type="evidence" value="ECO:0007669"/>
    <property type="project" value="TreeGrafter"/>
</dbReference>